<organism evidence="1 2">
    <name type="scientific">Nonomuraea typhae</name>
    <dbReference type="NCBI Taxonomy" id="2603600"/>
    <lineage>
        <taxon>Bacteria</taxon>
        <taxon>Bacillati</taxon>
        <taxon>Actinomycetota</taxon>
        <taxon>Actinomycetes</taxon>
        <taxon>Streptosporangiales</taxon>
        <taxon>Streptosporangiaceae</taxon>
        <taxon>Nonomuraea</taxon>
    </lineage>
</organism>
<dbReference type="InterPro" id="IPR015946">
    <property type="entry name" value="KH_dom-like_a/b"/>
</dbReference>
<keyword evidence="2" id="KW-1185">Reference proteome</keyword>
<dbReference type="InterPro" id="IPR003718">
    <property type="entry name" value="OsmC/Ohr_fam"/>
</dbReference>
<evidence type="ECO:0000313" key="2">
    <source>
        <dbReference type="Proteomes" id="UP001612741"/>
    </source>
</evidence>
<keyword evidence="1" id="KW-0560">Oxidoreductase</keyword>
<dbReference type="InterPro" id="IPR036102">
    <property type="entry name" value="OsmC/Ohrsf"/>
</dbReference>
<gene>
    <name evidence="1" type="ORF">ACIBG2_15265</name>
</gene>
<evidence type="ECO:0000313" key="1">
    <source>
        <dbReference type="EMBL" id="MFI6498749.1"/>
    </source>
</evidence>
<dbReference type="GO" id="GO:0004601">
    <property type="term" value="F:peroxidase activity"/>
    <property type="evidence" value="ECO:0007669"/>
    <property type="project" value="UniProtKB-KW"/>
</dbReference>
<accession>A0ABW7YTX6</accession>
<dbReference type="SUPFAM" id="SSF82784">
    <property type="entry name" value="OsmC-like"/>
    <property type="match status" value="1"/>
</dbReference>
<dbReference type="Proteomes" id="UP001612741">
    <property type="component" value="Unassembled WGS sequence"/>
</dbReference>
<sequence length="145" mass="15875">MGSTVRVEATGRFTQRITAGRHTFVADEPLDVGGADEGPTPYDLLLASLGACTSMTMRMYAERKGIPLTGVTVELSHTRIYAKDCAECETQNGMIDHVEREIRMEGPLDEEQRGRLLMIADRCPVHRTLSSEVVIHTTATGPSGR</sequence>
<keyword evidence="1" id="KW-0575">Peroxidase</keyword>
<dbReference type="Pfam" id="PF02566">
    <property type="entry name" value="OsmC"/>
    <property type="match status" value="1"/>
</dbReference>
<dbReference type="PANTHER" id="PTHR39624:SF2">
    <property type="entry name" value="OSMC-LIKE PROTEIN"/>
    <property type="match status" value="1"/>
</dbReference>
<reference evidence="1 2" key="1">
    <citation type="submission" date="2024-10" db="EMBL/GenBank/DDBJ databases">
        <title>The Natural Products Discovery Center: Release of the First 8490 Sequenced Strains for Exploring Actinobacteria Biosynthetic Diversity.</title>
        <authorList>
            <person name="Kalkreuter E."/>
            <person name="Kautsar S.A."/>
            <person name="Yang D."/>
            <person name="Bader C.D."/>
            <person name="Teijaro C.N."/>
            <person name="Fluegel L."/>
            <person name="Davis C.M."/>
            <person name="Simpson J.R."/>
            <person name="Lauterbach L."/>
            <person name="Steele A.D."/>
            <person name="Gui C."/>
            <person name="Meng S."/>
            <person name="Li G."/>
            <person name="Viehrig K."/>
            <person name="Ye F."/>
            <person name="Su P."/>
            <person name="Kiefer A.F."/>
            <person name="Nichols A."/>
            <person name="Cepeda A.J."/>
            <person name="Yan W."/>
            <person name="Fan B."/>
            <person name="Jiang Y."/>
            <person name="Adhikari A."/>
            <person name="Zheng C.-J."/>
            <person name="Schuster L."/>
            <person name="Cowan T.M."/>
            <person name="Smanski M.J."/>
            <person name="Chevrette M.G."/>
            <person name="De Carvalho L.P.S."/>
            <person name="Shen B."/>
        </authorList>
    </citation>
    <scope>NUCLEOTIDE SEQUENCE [LARGE SCALE GENOMIC DNA]</scope>
    <source>
        <strain evidence="1 2">NPDC050545</strain>
    </source>
</reference>
<proteinExistence type="predicted"/>
<dbReference type="RefSeq" id="WP_397081989.1">
    <property type="nucleotide sequence ID" value="NZ_JBITGY010000004.1"/>
</dbReference>
<comment type="caution">
    <text evidence="1">The sequence shown here is derived from an EMBL/GenBank/DDBJ whole genome shotgun (WGS) entry which is preliminary data.</text>
</comment>
<dbReference type="PANTHER" id="PTHR39624">
    <property type="entry name" value="PROTEIN INVOLVED IN RIMO-MEDIATED BETA-METHYLTHIOLATION OF RIBOSOMAL PROTEIN S12 YCAO"/>
    <property type="match status" value="1"/>
</dbReference>
<dbReference type="Gene3D" id="3.30.300.20">
    <property type="match status" value="1"/>
</dbReference>
<dbReference type="EC" id="1.11.1.-" evidence="1"/>
<name>A0ABW7YTX6_9ACTN</name>
<dbReference type="EMBL" id="JBITGY010000004">
    <property type="protein sequence ID" value="MFI6498749.1"/>
    <property type="molecule type" value="Genomic_DNA"/>
</dbReference>
<protein>
    <submittedName>
        <fullName evidence="1">OsmC family protein</fullName>
        <ecNumber evidence="1">1.11.1.-</ecNumber>
    </submittedName>
</protein>